<evidence type="ECO:0000256" key="20">
    <source>
        <dbReference type="ARBA" id="ARBA00023180"/>
    </source>
</evidence>
<keyword evidence="10 27" id="KW-0812">Transmembrane</keyword>
<proteinExistence type="inferred from homology"/>
<dbReference type="Pfam" id="PF13927">
    <property type="entry name" value="Ig_3"/>
    <property type="match status" value="2"/>
</dbReference>
<feature type="domain" description="Fibronectin type-III" evidence="29">
    <location>
        <begin position="826"/>
        <end position="921"/>
    </location>
</feature>
<reference evidence="30" key="2">
    <citation type="submission" date="2025-09" db="UniProtKB">
        <authorList>
            <consortium name="Ensembl"/>
        </authorList>
    </citation>
    <scope>IDENTIFICATION</scope>
</reference>
<dbReference type="GO" id="GO:0007411">
    <property type="term" value="P:axon guidance"/>
    <property type="evidence" value="ECO:0007669"/>
    <property type="project" value="TreeGrafter"/>
</dbReference>
<dbReference type="EC" id="3.1.3.48" evidence="6"/>
<keyword evidence="8" id="KW-0964">Secreted</keyword>
<feature type="domain" description="Fibronectin type-III" evidence="29">
    <location>
        <begin position="624"/>
        <end position="717"/>
    </location>
</feature>
<dbReference type="AlphaFoldDB" id="A0A8C8GWQ3"/>
<feature type="transmembrane region" description="Helical" evidence="27">
    <location>
        <begin position="964"/>
        <end position="985"/>
    </location>
</feature>
<dbReference type="GO" id="GO:0004725">
    <property type="term" value="F:protein tyrosine phosphatase activity"/>
    <property type="evidence" value="ECO:0007669"/>
    <property type="project" value="UniProtKB-EC"/>
</dbReference>
<evidence type="ECO:0000256" key="21">
    <source>
        <dbReference type="ARBA" id="ARBA00023319"/>
    </source>
</evidence>
<dbReference type="SUPFAM" id="SSF49265">
    <property type="entry name" value="Fibronectin type III"/>
    <property type="match status" value="2"/>
</dbReference>
<evidence type="ECO:0000256" key="8">
    <source>
        <dbReference type="ARBA" id="ARBA00022525"/>
    </source>
</evidence>
<dbReference type="Pfam" id="PF07679">
    <property type="entry name" value="I-set"/>
    <property type="match status" value="1"/>
</dbReference>
<keyword evidence="7" id="KW-1003">Cell membrane</keyword>
<evidence type="ECO:0000259" key="28">
    <source>
        <dbReference type="PROSITE" id="PS50835"/>
    </source>
</evidence>
<gene>
    <name evidence="30" type="primary">chl1b</name>
</gene>
<sequence length="1087" mass="121949">MNSEMVVCCGVMRMRSSMWSPGLALLTGVVVSVCAFHLTTAIDIPLEVLGHVNIEQLPTITEASPSSLIAFPFDESFPMTCEAKGNPKPEYRWTKNGEEFDPYQDPRLIKEDNSGTFVIPNTGNLTEYQGTYRCYAENELGTAITEEIDVYYVLFLSDVPKFPKEKIDPIKVEEGQPVILECNPPKGIPPLQIYWMTIDLQHIEQDERVSMGLNGDLFFSNALEKDSRRDYCCFAAFPRIRTIVQKNAMSVIVKSTNSILERKPSLLMPSGVKSETQLVKGDELLLECIPEGFPTPKIEWVRMGHRLPDRATIENHGKLLSIDRVNEDDSGKYMCRAKNIHGEANHSFDVSVEEPPKWVSEPESQLSTIGSDVHIKCSATGTPQPTIQWRVNGKPLKGIKVLDDTIVLHNAKSIDSAVYQCEASNRHGTLLANANIMIMSKFMVLRWLYSLPLKITTPFLWCHRSKPSPGKFTCFFRLHRSIGCLSFFSADRYFLEDGILQIVNVSHRDHGIYKCLARTPVDQDTASALLIVLGEKICQILYIKTWSDPQRFNDPQHNRNAYQWEPGNWNELQRVPGNHGSAVLKLYGHVDYRFRVSGVNAVGRGRPSEPTERYKTPPAAPDKNPENIKIEGHLAHEMDINWEPLSPIEHNGPGLEYKVSYKRQDVEEDWHEHVVKRHSFVVKGTPTFVPYEVRIQARNYQGWGPEPKVMTGYSGEDFPSAAPDDVAVEVMNNSLVKVNWTRVHKEKLHGHLGGYRINWWRLRSLLDSKKTHGNKHTLTFPGDRNHAMVPGLTPFSEYSLIVMTFNGRGNGPGSHAVNFKTPEGVPEENPVFRVTDVQKHTVALTWAPPLVANGVVTGYRLEYQLSVYNSFLFPVELQSLTCTSLPSFKVTSDSLILPLGDNVVWIPGSEQTDSEFYVAYVNNRKHILLLLSSGKAGSSQCQRVVLLFSSGLASIHGGISTQGWFIGLMCAVAVLTLIVLIACFVNRNKGGKYAVKEKEDLHPDLESQGMHDDTFCEYSDNDEKPLKGSQHSLSGQIKAEDSGDSLVDYGDEDAQFNEDGSFIGEYAGRKEKRVSMEVKGTTNQSKA</sequence>
<dbReference type="CDD" id="cd00063">
    <property type="entry name" value="FN3"/>
    <property type="match status" value="4"/>
</dbReference>
<evidence type="ECO:0000256" key="6">
    <source>
        <dbReference type="ARBA" id="ARBA00013064"/>
    </source>
</evidence>
<dbReference type="InterPro" id="IPR003961">
    <property type="entry name" value="FN3_dom"/>
</dbReference>
<keyword evidence="13" id="KW-0378">Hydrolase</keyword>
<dbReference type="FunFam" id="2.60.40.10:FF:000367">
    <property type="entry name" value="Neural cell adhesion molecule L1-like protein"/>
    <property type="match status" value="1"/>
</dbReference>
<dbReference type="GeneTree" id="ENSGT00940000165371"/>
<evidence type="ECO:0000256" key="27">
    <source>
        <dbReference type="SAM" id="Phobius"/>
    </source>
</evidence>
<dbReference type="PANTHER" id="PTHR44170">
    <property type="entry name" value="PROTEIN SIDEKICK"/>
    <property type="match status" value="1"/>
</dbReference>
<dbReference type="InterPro" id="IPR003599">
    <property type="entry name" value="Ig_sub"/>
</dbReference>
<evidence type="ECO:0000256" key="13">
    <source>
        <dbReference type="ARBA" id="ARBA00022801"/>
    </source>
</evidence>
<dbReference type="SMART" id="SM00409">
    <property type="entry name" value="IG"/>
    <property type="match status" value="5"/>
</dbReference>
<feature type="domain" description="Ig-like" evidence="28">
    <location>
        <begin position="58"/>
        <end position="145"/>
    </location>
</feature>
<keyword evidence="14" id="KW-0130">Cell adhesion</keyword>
<dbReference type="PROSITE" id="PS50853">
    <property type="entry name" value="FN3"/>
    <property type="match status" value="3"/>
</dbReference>
<evidence type="ECO:0000256" key="10">
    <source>
        <dbReference type="ARBA" id="ARBA00022692"/>
    </source>
</evidence>
<feature type="region of interest" description="Disordered" evidence="26">
    <location>
        <begin position="1024"/>
        <end position="1050"/>
    </location>
</feature>
<dbReference type="Pfam" id="PF13882">
    <property type="entry name" value="Bravo_FIGEY"/>
    <property type="match status" value="1"/>
</dbReference>
<evidence type="ECO:0000256" key="19">
    <source>
        <dbReference type="ARBA" id="ARBA00023170"/>
    </source>
</evidence>
<dbReference type="Gene3D" id="2.60.40.10">
    <property type="entry name" value="Immunoglobulins"/>
    <property type="match status" value="9"/>
</dbReference>
<feature type="domain" description="Ig-like" evidence="28">
    <location>
        <begin position="160"/>
        <end position="250"/>
    </location>
</feature>
<dbReference type="InterPro" id="IPR013783">
    <property type="entry name" value="Ig-like_fold"/>
</dbReference>
<evidence type="ECO:0000256" key="17">
    <source>
        <dbReference type="ARBA" id="ARBA00023136"/>
    </source>
</evidence>
<dbReference type="FunFam" id="2.60.40.10:FF:000010">
    <property type="entry name" value="receptor-type tyrosine-protein phosphatase delta isoform X1"/>
    <property type="match status" value="1"/>
</dbReference>
<dbReference type="FunFam" id="2.60.40.10:FF:000418">
    <property type="entry name" value="Neural cell adhesion molecule L1-like protein"/>
    <property type="match status" value="1"/>
</dbReference>
<dbReference type="InterPro" id="IPR036179">
    <property type="entry name" value="Ig-like_dom_sf"/>
</dbReference>
<feature type="domain" description="Ig-like" evidence="28">
    <location>
        <begin position="356"/>
        <end position="437"/>
    </location>
</feature>
<evidence type="ECO:0000256" key="14">
    <source>
        <dbReference type="ARBA" id="ARBA00022889"/>
    </source>
</evidence>
<dbReference type="PROSITE" id="PS50835">
    <property type="entry name" value="IG_LIKE"/>
    <property type="match status" value="4"/>
</dbReference>
<evidence type="ECO:0000256" key="1">
    <source>
        <dbReference type="ARBA" id="ARBA00004236"/>
    </source>
</evidence>
<evidence type="ECO:0000256" key="11">
    <source>
        <dbReference type="ARBA" id="ARBA00022729"/>
    </source>
</evidence>
<dbReference type="SUPFAM" id="SSF48726">
    <property type="entry name" value="Immunoglobulin"/>
    <property type="match status" value="5"/>
</dbReference>
<dbReference type="Proteomes" id="UP000694402">
    <property type="component" value="Unassembled WGS sequence"/>
</dbReference>
<comment type="subcellular location">
    <subcellularLocation>
        <location evidence="1">Cell membrane</location>
    </subcellularLocation>
    <subcellularLocation>
        <location evidence="2">Membrane</location>
        <topology evidence="2">Single-pass type I membrane protein</topology>
    </subcellularLocation>
    <subcellularLocation>
        <location evidence="3">Secreted</location>
        <location evidence="3">Extracellular space</location>
        <location evidence="3">Extracellular matrix</location>
    </subcellularLocation>
</comment>
<evidence type="ECO:0000256" key="25">
    <source>
        <dbReference type="ARBA" id="ARBA00082292"/>
    </source>
</evidence>
<dbReference type="GO" id="GO:0030424">
    <property type="term" value="C:axon"/>
    <property type="evidence" value="ECO:0007669"/>
    <property type="project" value="TreeGrafter"/>
</dbReference>
<keyword evidence="12" id="KW-0677">Repeat</keyword>
<keyword evidence="20" id="KW-0325">Glycoprotein</keyword>
<comment type="similarity">
    <text evidence="4">Belongs to the immunoglobulin superfamily. L1/neurofascin/NgCAM family.</text>
</comment>
<keyword evidence="31" id="KW-1185">Reference proteome</keyword>
<evidence type="ECO:0000256" key="12">
    <source>
        <dbReference type="ARBA" id="ARBA00022737"/>
    </source>
</evidence>
<dbReference type="InterPro" id="IPR013098">
    <property type="entry name" value="Ig_I-set"/>
</dbReference>
<protein>
    <recommendedName>
        <fullName evidence="24">Neural cell adhesion molecule L1-like protein</fullName>
        <ecNumber evidence="6">3.1.3.48</ecNumber>
    </recommendedName>
    <alternativeName>
        <fullName evidence="25">Close homolog of L1</fullName>
    </alternativeName>
</protein>
<dbReference type="SMART" id="SM00060">
    <property type="entry name" value="FN3"/>
    <property type="match status" value="3"/>
</dbReference>
<dbReference type="InterPro" id="IPR003598">
    <property type="entry name" value="Ig_sub2"/>
</dbReference>
<dbReference type="FunFam" id="2.60.40.10:FF:000005">
    <property type="entry name" value="Neuronal cell adhesion molecule"/>
    <property type="match status" value="1"/>
</dbReference>
<evidence type="ECO:0000256" key="9">
    <source>
        <dbReference type="ARBA" id="ARBA00022530"/>
    </source>
</evidence>
<comment type="similarity">
    <text evidence="5">Belongs to the protein-tyrosine phosphatase family. Receptor class 2A subfamily.</text>
</comment>
<feature type="domain" description="Fibronectin type-III" evidence="29">
    <location>
        <begin position="722"/>
        <end position="824"/>
    </location>
</feature>
<evidence type="ECO:0000256" key="26">
    <source>
        <dbReference type="SAM" id="MobiDB-lite"/>
    </source>
</evidence>
<feature type="domain" description="Ig-like" evidence="28">
    <location>
        <begin position="264"/>
        <end position="351"/>
    </location>
</feature>
<keyword evidence="16 27" id="KW-1133">Transmembrane helix</keyword>
<evidence type="ECO:0000256" key="18">
    <source>
        <dbReference type="ARBA" id="ARBA00023157"/>
    </source>
</evidence>
<evidence type="ECO:0000256" key="23">
    <source>
        <dbReference type="ARBA" id="ARBA00062194"/>
    </source>
</evidence>
<dbReference type="InterPro" id="IPR007110">
    <property type="entry name" value="Ig-like_dom"/>
</dbReference>
<keyword evidence="19" id="KW-0675">Receptor</keyword>
<comment type="subunit">
    <text evidence="23">May interact with L1CAM. May interact with ITGB1/ITGA1 heterodimer and ITGB1/ITGA2 heterodimer as well as with ANK3.</text>
</comment>
<evidence type="ECO:0000259" key="29">
    <source>
        <dbReference type="PROSITE" id="PS50853"/>
    </source>
</evidence>
<reference evidence="30" key="1">
    <citation type="submission" date="2025-08" db="UniProtKB">
        <authorList>
            <consortium name="Ensembl"/>
        </authorList>
    </citation>
    <scope>IDENTIFICATION</scope>
</reference>
<dbReference type="InterPro" id="IPR036116">
    <property type="entry name" value="FN3_sf"/>
</dbReference>
<keyword evidence="11" id="KW-0732">Signal</keyword>
<keyword evidence="17 27" id="KW-0472">Membrane</keyword>
<evidence type="ECO:0000256" key="5">
    <source>
        <dbReference type="ARBA" id="ARBA00010504"/>
    </source>
</evidence>
<dbReference type="GO" id="GO:0005886">
    <property type="term" value="C:plasma membrane"/>
    <property type="evidence" value="ECO:0007669"/>
    <property type="project" value="UniProtKB-SubCell"/>
</dbReference>
<dbReference type="Pfam" id="PF00041">
    <property type="entry name" value="fn3"/>
    <property type="match status" value="2"/>
</dbReference>
<feature type="compositionally biased region" description="Basic and acidic residues" evidence="26">
    <location>
        <begin position="606"/>
        <end position="615"/>
    </location>
</feature>
<evidence type="ECO:0000256" key="15">
    <source>
        <dbReference type="ARBA" id="ARBA00022912"/>
    </source>
</evidence>
<evidence type="ECO:0000256" key="22">
    <source>
        <dbReference type="ARBA" id="ARBA00051722"/>
    </source>
</evidence>
<feature type="region of interest" description="Disordered" evidence="26">
    <location>
        <begin position="603"/>
        <end position="626"/>
    </location>
</feature>
<keyword evidence="15" id="KW-0904">Protein phosphatase</keyword>
<dbReference type="GO" id="GO:0098632">
    <property type="term" value="F:cell-cell adhesion mediator activity"/>
    <property type="evidence" value="ECO:0007669"/>
    <property type="project" value="TreeGrafter"/>
</dbReference>
<evidence type="ECO:0000256" key="7">
    <source>
        <dbReference type="ARBA" id="ARBA00022475"/>
    </source>
</evidence>
<accession>A0A8C8GWQ3</accession>
<dbReference type="InterPro" id="IPR026966">
    <property type="entry name" value="Neurofascin/L1/NrCAM_C"/>
</dbReference>
<dbReference type="GO" id="GO:0007420">
    <property type="term" value="P:brain development"/>
    <property type="evidence" value="ECO:0007669"/>
    <property type="project" value="TreeGrafter"/>
</dbReference>
<evidence type="ECO:0000256" key="2">
    <source>
        <dbReference type="ARBA" id="ARBA00004479"/>
    </source>
</evidence>
<dbReference type="SMART" id="SM00408">
    <property type="entry name" value="IGc2"/>
    <property type="match status" value="3"/>
</dbReference>
<evidence type="ECO:0000313" key="31">
    <source>
        <dbReference type="Proteomes" id="UP000694402"/>
    </source>
</evidence>
<evidence type="ECO:0000313" key="30">
    <source>
        <dbReference type="Ensembl" id="ENSOTSP00005057066.2"/>
    </source>
</evidence>
<keyword evidence="18" id="KW-1015">Disulfide bond</keyword>
<evidence type="ECO:0000256" key="16">
    <source>
        <dbReference type="ARBA" id="ARBA00022989"/>
    </source>
</evidence>
<organism evidence="30 31">
    <name type="scientific">Oncorhynchus tshawytscha</name>
    <name type="common">Chinook salmon</name>
    <name type="synonym">Salmo tshawytscha</name>
    <dbReference type="NCBI Taxonomy" id="74940"/>
    <lineage>
        <taxon>Eukaryota</taxon>
        <taxon>Metazoa</taxon>
        <taxon>Chordata</taxon>
        <taxon>Craniata</taxon>
        <taxon>Vertebrata</taxon>
        <taxon>Euteleostomi</taxon>
        <taxon>Actinopterygii</taxon>
        <taxon>Neopterygii</taxon>
        <taxon>Teleostei</taxon>
        <taxon>Protacanthopterygii</taxon>
        <taxon>Salmoniformes</taxon>
        <taxon>Salmonidae</taxon>
        <taxon>Salmoninae</taxon>
        <taxon>Oncorhynchus</taxon>
    </lineage>
</organism>
<evidence type="ECO:0000256" key="3">
    <source>
        <dbReference type="ARBA" id="ARBA00004498"/>
    </source>
</evidence>
<keyword evidence="21" id="KW-0393">Immunoglobulin domain</keyword>
<evidence type="ECO:0000256" key="24">
    <source>
        <dbReference type="ARBA" id="ARBA00072847"/>
    </source>
</evidence>
<comment type="catalytic activity">
    <reaction evidence="22">
        <text>O-phospho-L-tyrosyl-[protein] + H2O = L-tyrosyl-[protein] + phosphate</text>
        <dbReference type="Rhea" id="RHEA:10684"/>
        <dbReference type="Rhea" id="RHEA-COMP:10136"/>
        <dbReference type="Rhea" id="RHEA-COMP:20101"/>
        <dbReference type="ChEBI" id="CHEBI:15377"/>
        <dbReference type="ChEBI" id="CHEBI:43474"/>
        <dbReference type="ChEBI" id="CHEBI:46858"/>
        <dbReference type="ChEBI" id="CHEBI:61978"/>
        <dbReference type="EC" id="3.1.3.48"/>
    </reaction>
</comment>
<keyword evidence="9" id="KW-0272">Extracellular matrix</keyword>
<name>A0A8C8GWQ3_ONCTS</name>
<evidence type="ECO:0000256" key="4">
    <source>
        <dbReference type="ARBA" id="ARBA00008588"/>
    </source>
</evidence>
<dbReference type="FunFam" id="2.60.40.10:FF:000038">
    <property type="entry name" value="Neuronal cell adhesion molecule"/>
    <property type="match status" value="1"/>
</dbReference>
<dbReference type="Ensembl" id="ENSOTST00005062123.2">
    <property type="protein sequence ID" value="ENSOTSP00005057066.2"/>
    <property type="gene ID" value="ENSOTSG00005027529.2"/>
</dbReference>
<dbReference type="PANTHER" id="PTHR44170:SF45">
    <property type="entry name" value="NEURAL CELL ADHESION MOLECULE L1-LIKE PROTEIN ISOFORM X1"/>
    <property type="match status" value="1"/>
</dbReference>